<organism evidence="1 2">
    <name type="scientific">Glaciibacter psychrotolerans</name>
    <dbReference type="NCBI Taxonomy" id="670054"/>
    <lineage>
        <taxon>Bacteria</taxon>
        <taxon>Bacillati</taxon>
        <taxon>Actinomycetota</taxon>
        <taxon>Actinomycetes</taxon>
        <taxon>Micrococcales</taxon>
        <taxon>Microbacteriaceae</taxon>
        <taxon>Glaciibacter</taxon>
    </lineage>
</organism>
<dbReference type="Proteomes" id="UP000537260">
    <property type="component" value="Unassembled WGS sequence"/>
</dbReference>
<comment type="caution">
    <text evidence="1">The sequence shown here is derived from an EMBL/GenBank/DDBJ whole genome shotgun (WGS) entry which is preliminary data.</text>
</comment>
<proteinExistence type="predicted"/>
<evidence type="ECO:0000313" key="2">
    <source>
        <dbReference type="Proteomes" id="UP000537260"/>
    </source>
</evidence>
<dbReference type="EMBL" id="JACCFM010000001">
    <property type="protein sequence ID" value="NYJ21232.1"/>
    <property type="molecule type" value="Genomic_DNA"/>
</dbReference>
<name>A0A7Z0J744_9MICO</name>
<dbReference type="AlphaFoldDB" id="A0A7Z0J744"/>
<evidence type="ECO:0000313" key="1">
    <source>
        <dbReference type="EMBL" id="NYJ21232.1"/>
    </source>
</evidence>
<reference evidence="1 2" key="1">
    <citation type="submission" date="2020-07" db="EMBL/GenBank/DDBJ databases">
        <title>Sequencing the genomes of 1000 actinobacteria strains.</title>
        <authorList>
            <person name="Klenk H.-P."/>
        </authorList>
    </citation>
    <scope>NUCLEOTIDE SEQUENCE [LARGE SCALE GENOMIC DNA]</scope>
    <source>
        <strain evidence="1 2">LI1</strain>
    </source>
</reference>
<accession>A0A7Z0J744</accession>
<gene>
    <name evidence="1" type="ORF">HNR05_003023</name>
</gene>
<sequence>MAADDKSQLTKANNVDMFLTGQSTVTDYYAVKE</sequence>
<protein>
    <submittedName>
        <fullName evidence="1">Uncharacterized protein</fullName>
    </submittedName>
</protein>
<keyword evidence="2" id="KW-1185">Reference proteome</keyword>